<evidence type="ECO:0000313" key="2">
    <source>
        <dbReference type="EMBL" id="KAK3096969.1"/>
    </source>
</evidence>
<dbReference type="Proteomes" id="UP001186944">
    <property type="component" value="Unassembled WGS sequence"/>
</dbReference>
<protein>
    <recommendedName>
        <fullName evidence="1">Ig-like domain-containing protein</fullName>
    </recommendedName>
</protein>
<dbReference type="InterPro" id="IPR007110">
    <property type="entry name" value="Ig-like_dom"/>
</dbReference>
<gene>
    <name evidence="2" type="ORF">FSP39_005246</name>
</gene>
<name>A0AA88Y961_PINIB</name>
<evidence type="ECO:0000313" key="3">
    <source>
        <dbReference type="Proteomes" id="UP001186944"/>
    </source>
</evidence>
<dbReference type="Pfam" id="PF13927">
    <property type="entry name" value="Ig_3"/>
    <property type="match status" value="1"/>
</dbReference>
<dbReference type="EMBL" id="VSWD01000007">
    <property type="protein sequence ID" value="KAK3096969.1"/>
    <property type="molecule type" value="Genomic_DNA"/>
</dbReference>
<dbReference type="Gene3D" id="2.60.40.10">
    <property type="entry name" value="Immunoglobulins"/>
    <property type="match status" value="2"/>
</dbReference>
<dbReference type="InterPro" id="IPR013783">
    <property type="entry name" value="Ig-like_fold"/>
</dbReference>
<dbReference type="InterPro" id="IPR003599">
    <property type="entry name" value="Ig_sub"/>
</dbReference>
<dbReference type="GO" id="GO:0050808">
    <property type="term" value="P:synapse organization"/>
    <property type="evidence" value="ECO:0007669"/>
    <property type="project" value="TreeGrafter"/>
</dbReference>
<accession>A0AA88Y961</accession>
<keyword evidence="3" id="KW-1185">Reference proteome</keyword>
<dbReference type="PROSITE" id="PS50835">
    <property type="entry name" value="IG_LIKE"/>
    <property type="match status" value="1"/>
</dbReference>
<dbReference type="InterPro" id="IPR037448">
    <property type="entry name" value="Zig-8"/>
</dbReference>
<dbReference type="SUPFAM" id="SSF48726">
    <property type="entry name" value="Immunoglobulin"/>
    <property type="match status" value="2"/>
</dbReference>
<dbReference type="CDD" id="cd00096">
    <property type="entry name" value="Ig"/>
    <property type="match status" value="1"/>
</dbReference>
<comment type="caution">
    <text evidence="2">The sequence shown here is derived from an EMBL/GenBank/DDBJ whole genome shotgun (WGS) entry which is preliminary data.</text>
</comment>
<proteinExistence type="predicted"/>
<dbReference type="PANTHER" id="PTHR23279:SF36">
    <property type="entry name" value="DEFECTIVE PROBOSCIS EXTENSION RESPONSE 9, ISOFORM A"/>
    <property type="match status" value="1"/>
</dbReference>
<evidence type="ECO:0000259" key="1">
    <source>
        <dbReference type="PROSITE" id="PS50835"/>
    </source>
</evidence>
<dbReference type="GO" id="GO:0032589">
    <property type="term" value="C:neuron projection membrane"/>
    <property type="evidence" value="ECO:0007669"/>
    <property type="project" value="TreeGrafter"/>
</dbReference>
<dbReference type="SMART" id="SM00409">
    <property type="entry name" value="IG"/>
    <property type="match status" value="2"/>
</dbReference>
<feature type="domain" description="Ig-like" evidence="1">
    <location>
        <begin position="96"/>
        <end position="178"/>
    </location>
</feature>
<organism evidence="2 3">
    <name type="scientific">Pinctada imbricata</name>
    <name type="common">Atlantic pearl-oyster</name>
    <name type="synonym">Pinctada martensii</name>
    <dbReference type="NCBI Taxonomy" id="66713"/>
    <lineage>
        <taxon>Eukaryota</taxon>
        <taxon>Metazoa</taxon>
        <taxon>Spiralia</taxon>
        <taxon>Lophotrochozoa</taxon>
        <taxon>Mollusca</taxon>
        <taxon>Bivalvia</taxon>
        <taxon>Autobranchia</taxon>
        <taxon>Pteriomorphia</taxon>
        <taxon>Pterioida</taxon>
        <taxon>Pterioidea</taxon>
        <taxon>Pteriidae</taxon>
        <taxon>Pinctada</taxon>
    </lineage>
</organism>
<dbReference type="InterPro" id="IPR036179">
    <property type="entry name" value="Ig-like_dom_sf"/>
</dbReference>
<dbReference type="AlphaFoldDB" id="A0AA88Y961"/>
<reference evidence="2" key="1">
    <citation type="submission" date="2019-08" db="EMBL/GenBank/DDBJ databases">
        <title>The improved chromosome-level genome for the pearl oyster Pinctada fucata martensii using PacBio sequencing and Hi-C.</title>
        <authorList>
            <person name="Zheng Z."/>
        </authorList>
    </citation>
    <scope>NUCLEOTIDE SEQUENCE</scope>
    <source>
        <strain evidence="2">ZZ-2019</strain>
        <tissue evidence="2">Adductor muscle</tissue>
    </source>
</reference>
<sequence length="184" mass="21311">MVDNLGPKTVVWRREATDYVLSIGTMMYAPNDEMSIDYRTFPRDRTQWDLIIKRAQPEHSGTYECQISAAKVYTYYVRLTVRAIELQGTEYVNKFSQINLTCNATGATRAPDDIDWFHNGQKIYMKDPKWQERLTITKYQPEIPGRSLISQLLIKRSRISDHGTYICRSSDLNTKSIPVHVLNG</sequence>
<dbReference type="PANTHER" id="PTHR23279">
    <property type="entry name" value="DEFECTIVE PROBOSCIS EXTENSION RESPONSE DPR -RELATED"/>
    <property type="match status" value="1"/>
</dbReference>